<protein>
    <submittedName>
        <fullName evidence="1">Uncharacterized protein</fullName>
    </submittedName>
</protein>
<proteinExistence type="predicted"/>
<keyword evidence="2" id="KW-1185">Reference proteome</keyword>
<sequence>MKSEFWCCEYSEHMTPKPPRYDTFIAEKRHNERVIFPVYFERVTNKPVEYECYYPVYLQKKTVTSCYTVTRAPEICSETWLNEWRGLVQNCTLDRLKKMGHQSWHPHEQTCSSKFKVKYSTILGTGLNVIILYFSDRIVVKSFFSSFEIISFRLEISLSVCLRIIGDTTCRDESTSALQWVFQREMIITGGTAEHSYFHMNISKGLKRCVKRTDDRGMQVCFPGLGSVLQDLLHYGTTNRTLKMPRNRNTTCVARLFKHCELSELQTIERWVSSIYGTCIKFAPGYQKGGCVEDVIANHYCDKSDIRGFLEQIQYCWKQSYHSKWFSKQPMLEKVNAMNQCVTNCPINCIFSKWEVFKEVFRFIVQSLSRGKRDVCGSLLVSRTWKTADKI</sequence>
<dbReference type="Proteomes" id="UP001054945">
    <property type="component" value="Unassembled WGS sequence"/>
</dbReference>
<organism evidence="1 2">
    <name type="scientific">Caerostris extrusa</name>
    <name type="common">Bark spider</name>
    <name type="synonym">Caerostris bankana</name>
    <dbReference type="NCBI Taxonomy" id="172846"/>
    <lineage>
        <taxon>Eukaryota</taxon>
        <taxon>Metazoa</taxon>
        <taxon>Ecdysozoa</taxon>
        <taxon>Arthropoda</taxon>
        <taxon>Chelicerata</taxon>
        <taxon>Arachnida</taxon>
        <taxon>Araneae</taxon>
        <taxon>Araneomorphae</taxon>
        <taxon>Entelegynae</taxon>
        <taxon>Araneoidea</taxon>
        <taxon>Araneidae</taxon>
        <taxon>Caerostris</taxon>
    </lineage>
</organism>
<name>A0AAV4V7C4_CAEEX</name>
<comment type="caution">
    <text evidence="1">The sequence shown here is derived from an EMBL/GenBank/DDBJ whole genome shotgun (WGS) entry which is preliminary data.</text>
</comment>
<dbReference type="EMBL" id="BPLR01014096">
    <property type="protein sequence ID" value="GIY66216.1"/>
    <property type="molecule type" value="Genomic_DNA"/>
</dbReference>
<dbReference type="AlphaFoldDB" id="A0AAV4V7C4"/>
<reference evidence="1 2" key="1">
    <citation type="submission" date="2021-06" db="EMBL/GenBank/DDBJ databases">
        <title>Caerostris extrusa draft genome.</title>
        <authorList>
            <person name="Kono N."/>
            <person name="Arakawa K."/>
        </authorList>
    </citation>
    <scope>NUCLEOTIDE SEQUENCE [LARGE SCALE GENOMIC DNA]</scope>
</reference>
<evidence type="ECO:0000313" key="1">
    <source>
        <dbReference type="EMBL" id="GIY66216.1"/>
    </source>
</evidence>
<gene>
    <name evidence="1" type="primary">AVEN_217275_1</name>
    <name evidence="1" type="ORF">CEXT_692641</name>
</gene>
<evidence type="ECO:0000313" key="2">
    <source>
        <dbReference type="Proteomes" id="UP001054945"/>
    </source>
</evidence>
<accession>A0AAV4V7C4</accession>